<reference evidence="2" key="2">
    <citation type="submission" date="2012-05" db="EMBL/GenBank/DDBJ databases">
        <title>Annotation of the Genome Sequence of Fusarium oxysporum HDV247.</title>
        <authorList>
            <consortium name="The Broad Institute Genomics Platform"/>
            <person name="Ma L.-J."/>
            <person name="Corby-Kistler H."/>
            <person name="Broz K."/>
            <person name="Gale L.R."/>
            <person name="Jonkers W."/>
            <person name="O'Donnell K."/>
            <person name="Ploetz R."/>
            <person name="Steinberg C."/>
            <person name="Schwartz D.C."/>
            <person name="VanEtten H."/>
            <person name="Zhou S."/>
            <person name="Young S.K."/>
            <person name="Zeng Q."/>
            <person name="Gargeya S."/>
            <person name="Fitzgerald M."/>
            <person name="Abouelleil A."/>
            <person name="Alvarado L."/>
            <person name="Chapman S.B."/>
            <person name="Gainer-Dewar J."/>
            <person name="Goldberg J."/>
            <person name="Griggs A."/>
            <person name="Gujja S."/>
            <person name="Hansen M."/>
            <person name="Howarth C."/>
            <person name="Imamovic A."/>
            <person name="Ireland A."/>
            <person name="Larimer J."/>
            <person name="McCowan C."/>
            <person name="Murphy C."/>
            <person name="Pearson M."/>
            <person name="Poon T.W."/>
            <person name="Priest M."/>
            <person name="Roberts A."/>
            <person name="Saif S."/>
            <person name="Shea T."/>
            <person name="Sykes S."/>
            <person name="Wortman J."/>
            <person name="Nusbaum C."/>
            <person name="Birren B."/>
        </authorList>
    </citation>
    <scope>NUCLEOTIDE SEQUENCE</scope>
    <source>
        <strain evidence="2">HDV247</strain>
    </source>
</reference>
<sequence>MSVIALSEQGDSAKLSDEQVPDSTHEPEFPELQSQAPDLFPGQRSEVIVSTMDGLTHQGQVSLPHGCRGGRFVSHN</sequence>
<protein>
    <submittedName>
        <fullName evidence="2">Uncharacterized protein</fullName>
    </submittedName>
</protein>
<accession>W9PKV7</accession>
<dbReference type="EMBL" id="JH650972">
    <property type="protein sequence ID" value="EXA43671.1"/>
    <property type="molecule type" value="Genomic_DNA"/>
</dbReference>
<evidence type="ECO:0000256" key="1">
    <source>
        <dbReference type="SAM" id="MobiDB-lite"/>
    </source>
</evidence>
<proteinExistence type="predicted"/>
<reference evidence="2" key="1">
    <citation type="submission" date="2011-10" db="EMBL/GenBank/DDBJ databases">
        <title>The Genome Sequence of Fusarium oxysporum HDV247.</title>
        <authorList>
            <consortium name="The Broad Institute Genome Sequencing Platform"/>
            <person name="Ma L.-J."/>
            <person name="Gale L.R."/>
            <person name="Schwartz D.C."/>
            <person name="Zhou S."/>
            <person name="Corby-Kistler H."/>
            <person name="Young S.K."/>
            <person name="Zeng Q."/>
            <person name="Gargeya S."/>
            <person name="Fitzgerald M."/>
            <person name="Haas B."/>
            <person name="Abouelleil A."/>
            <person name="Alvarado L."/>
            <person name="Arachchi H.M."/>
            <person name="Berlin A."/>
            <person name="Brown A."/>
            <person name="Chapman S.B."/>
            <person name="Chen Z."/>
            <person name="Dunbar C."/>
            <person name="Freedman E."/>
            <person name="Gearin G."/>
            <person name="Goldberg J."/>
            <person name="Griggs A."/>
            <person name="Gujja S."/>
            <person name="Heiman D."/>
            <person name="Howarth C."/>
            <person name="Larson L."/>
            <person name="Lui A."/>
            <person name="MacDonald P.J.P."/>
            <person name="Montmayeur A."/>
            <person name="Murphy C."/>
            <person name="Neiman D."/>
            <person name="Pearson M."/>
            <person name="Priest M."/>
            <person name="Roberts A."/>
            <person name="Saif S."/>
            <person name="Shea T."/>
            <person name="Shenoy N."/>
            <person name="Sisk P."/>
            <person name="Stolte C."/>
            <person name="Sykes S."/>
            <person name="Wortman J."/>
            <person name="Nusbaum C."/>
            <person name="Birren B."/>
        </authorList>
    </citation>
    <scope>NUCLEOTIDE SEQUENCE [LARGE SCALE GENOMIC DNA]</scope>
    <source>
        <strain evidence="2">HDV247</strain>
    </source>
</reference>
<gene>
    <name evidence="2" type="ORF">FOVG_08563</name>
</gene>
<dbReference type="Proteomes" id="UP000030751">
    <property type="component" value="Unassembled WGS sequence"/>
</dbReference>
<feature type="region of interest" description="Disordered" evidence="1">
    <location>
        <begin position="1"/>
        <end position="38"/>
    </location>
</feature>
<organism evidence="2">
    <name type="scientific">Fusarium oxysporum f. sp. pisi HDV247</name>
    <dbReference type="NCBI Taxonomy" id="1080344"/>
    <lineage>
        <taxon>Eukaryota</taxon>
        <taxon>Fungi</taxon>
        <taxon>Dikarya</taxon>
        <taxon>Ascomycota</taxon>
        <taxon>Pezizomycotina</taxon>
        <taxon>Sordariomycetes</taxon>
        <taxon>Hypocreomycetidae</taxon>
        <taxon>Hypocreales</taxon>
        <taxon>Nectriaceae</taxon>
        <taxon>Fusarium</taxon>
        <taxon>Fusarium oxysporum species complex</taxon>
    </lineage>
</organism>
<dbReference type="AlphaFoldDB" id="W9PKV7"/>
<evidence type="ECO:0000313" key="2">
    <source>
        <dbReference type="EMBL" id="EXA43671.1"/>
    </source>
</evidence>
<name>W9PKV7_FUSOX</name>
<dbReference type="HOGENOM" id="CLU_2654562_0_0_1"/>